<dbReference type="InterPro" id="IPR058361">
    <property type="entry name" value="DUF8048"/>
</dbReference>
<gene>
    <name evidence="3" type="ORF">BB347_00570</name>
    <name evidence="4" type="ORF">SAMN05421809_0950</name>
</gene>
<dbReference type="KEGG" id="hda:BB347_00570"/>
<dbReference type="AlphaFoldDB" id="A0A1N6ZX87"/>
<sequence length="135" mass="14951">MPGEPIEGQVLLLAAAKASIPPERLPTLVDQVQATLGPALERYRRSYERCYASDEREVFLVDSDHWTDIGAELEFGDRELSAVRRAHEEQFGRIGRRSDREAEFETTLEIRAPVCIATGDPSEPSESSSSSDSTA</sequence>
<feature type="domain" description="DUF8048" evidence="2">
    <location>
        <begin position="5"/>
        <end position="117"/>
    </location>
</feature>
<proteinExistence type="predicted"/>
<feature type="region of interest" description="Disordered" evidence="1">
    <location>
        <begin position="115"/>
        <end position="135"/>
    </location>
</feature>
<keyword evidence="5" id="KW-1185">Reference proteome</keyword>
<dbReference type="GeneID" id="30954391"/>
<evidence type="ECO:0000313" key="3">
    <source>
        <dbReference type="EMBL" id="APX95216.1"/>
    </source>
</evidence>
<dbReference type="STRING" id="588898.BB347_00570"/>
<protein>
    <recommendedName>
        <fullName evidence="2">DUF8048 domain-containing protein</fullName>
    </recommendedName>
</protein>
<dbReference type="RefSeq" id="WP_076579511.1">
    <property type="nucleotide sequence ID" value="NZ_CP019327.1"/>
</dbReference>
<evidence type="ECO:0000313" key="4">
    <source>
        <dbReference type="EMBL" id="SIR31428.1"/>
    </source>
</evidence>
<name>A0A1N6ZX87_9EURY</name>
<evidence type="ECO:0000313" key="6">
    <source>
        <dbReference type="Proteomes" id="UP000187321"/>
    </source>
</evidence>
<dbReference type="EMBL" id="FTNP01000001">
    <property type="protein sequence ID" value="SIR31428.1"/>
    <property type="molecule type" value="Genomic_DNA"/>
</dbReference>
<dbReference type="Proteomes" id="UP000187321">
    <property type="component" value="Chromosome"/>
</dbReference>
<reference evidence="3 6" key="1">
    <citation type="submission" date="2017-01" db="EMBL/GenBank/DDBJ databases">
        <title>Complete genome sequence of Haloterrigena daqingensis type strain (JX313T).</title>
        <authorList>
            <person name="Shuang W."/>
        </authorList>
    </citation>
    <scope>NUCLEOTIDE SEQUENCE [LARGE SCALE GENOMIC DNA]</scope>
    <source>
        <strain evidence="3 6">JX313</strain>
    </source>
</reference>
<accession>A0A1N6ZX87</accession>
<dbReference type="Proteomes" id="UP000185687">
    <property type="component" value="Unassembled WGS sequence"/>
</dbReference>
<evidence type="ECO:0000256" key="1">
    <source>
        <dbReference type="SAM" id="MobiDB-lite"/>
    </source>
</evidence>
<dbReference type="OrthoDB" id="235313at2157"/>
<dbReference type="Pfam" id="PF26222">
    <property type="entry name" value="DUF8048"/>
    <property type="match status" value="1"/>
</dbReference>
<feature type="compositionally biased region" description="Low complexity" evidence="1">
    <location>
        <begin position="120"/>
        <end position="135"/>
    </location>
</feature>
<evidence type="ECO:0000313" key="5">
    <source>
        <dbReference type="Proteomes" id="UP000185687"/>
    </source>
</evidence>
<reference evidence="4 5" key="2">
    <citation type="submission" date="2017-01" db="EMBL/GenBank/DDBJ databases">
        <authorList>
            <person name="Mah S.A."/>
            <person name="Swanson W.J."/>
            <person name="Moy G.W."/>
            <person name="Vacquier V.D."/>
        </authorList>
    </citation>
    <scope>NUCLEOTIDE SEQUENCE [LARGE SCALE GENOMIC DNA]</scope>
    <source>
        <strain evidence="4 5">CGMCC 1.8909</strain>
    </source>
</reference>
<organism evidence="4 5">
    <name type="scientific">Natronorubrum daqingense</name>
    <dbReference type="NCBI Taxonomy" id="588898"/>
    <lineage>
        <taxon>Archaea</taxon>
        <taxon>Methanobacteriati</taxon>
        <taxon>Methanobacteriota</taxon>
        <taxon>Stenosarchaea group</taxon>
        <taxon>Halobacteria</taxon>
        <taxon>Halobacteriales</taxon>
        <taxon>Natrialbaceae</taxon>
        <taxon>Natronorubrum</taxon>
    </lineage>
</organism>
<evidence type="ECO:0000259" key="2">
    <source>
        <dbReference type="Pfam" id="PF26222"/>
    </source>
</evidence>
<dbReference type="EMBL" id="CP019327">
    <property type="protein sequence ID" value="APX95216.1"/>
    <property type="molecule type" value="Genomic_DNA"/>
</dbReference>